<proteinExistence type="inferred from homology"/>
<dbReference type="GO" id="GO:0003677">
    <property type="term" value="F:DNA binding"/>
    <property type="evidence" value="ECO:0007669"/>
    <property type="project" value="UniProtKB-KW"/>
</dbReference>
<dbReference type="PANTHER" id="PTHR30579:SF7">
    <property type="entry name" value="HTH-TYPE TRANSCRIPTIONAL REGULATOR LRHA-RELATED"/>
    <property type="match status" value="1"/>
</dbReference>
<dbReference type="Gene3D" id="1.10.10.10">
    <property type="entry name" value="Winged helix-like DNA-binding domain superfamily/Winged helix DNA-binding domain"/>
    <property type="match status" value="1"/>
</dbReference>
<dbReference type="Pfam" id="PF00126">
    <property type="entry name" value="HTH_1"/>
    <property type="match status" value="1"/>
</dbReference>
<accession>A0A0U3VA53</accession>
<keyword evidence="7" id="KW-1185">Reference proteome</keyword>
<dbReference type="InterPro" id="IPR036388">
    <property type="entry name" value="WH-like_DNA-bd_sf"/>
</dbReference>
<sequence length="291" mass="32006">MRNFDTDVLRALVAIADTTSFSLAAARLGRSQSAISLQIKRLEEQVGKALLTRTQGRVSGPTAEGRLLIDYARQILRLNDEVAEVLFEPSLGGRLRVGVPEELMESAFTGVLDEFSRAYPRVTLSLNCDLSVQLASLLEAGELDVALLKSVDADPRAKDTLWHEPLVWMRGIAHPVPQARPLPIAVFQEGCVFRVAALERLARHDIAWRIAFTGHSYAGLRHAVASGLAVSPLPLSLLSDGLEIVGEGLPRLPQARLLARFASGQQMPAARRLVAMFREHLWSGRRRERLA</sequence>
<organism evidence="6 7">
    <name type="scientific">Pandoraea thiooxydans</name>
    <dbReference type="NCBI Taxonomy" id="445709"/>
    <lineage>
        <taxon>Bacteria</taxon>
        <taxon>Pseudomonadati</taxon>
        <taxon>Pseudomonadota</taxon>
        <taxon>Betaproteobacteria</taxon>
        <taxon>Burkholderiales</taxon>
        <taxon>Burkholderiaceae</taxon>
        <taxon>Pandoraea</taxon>
    </lineage>
</organism>
<dbReference type="Pfam" id="PF03466">
    <property type="entry name" value="LysR_substrate"/>
    <property type="match status" value="1"/>
</dbReference>
<dbReference type="OrthoDB" id="9789529at2"/>
<evidence type="ECO:0000256" key="1">
    <source>
        <dbReference type="ARBA" id="ARBA00009437"/>
    </source>
</evidence>
<reference evidence="7" key="1">
    <citation type="submission" date="2015-06" db="EMBL/GenBank/DDBJ databases">
        <authorList>
            <person name="Hoefler B.C."/>
            <person name="Straight P.D."/>
        </authorList>
    </citation>
    <scope>NUCLEOTIDE SEQUENCE [LARGE SCALE GENOMIC DNA]</scope>
    <source>
        <strain evidence="7">DSM 25325</strain>
    </source>
</reference>
<dbReference type="KEGG" id="ptx:ABW99_01220"/>
<name>A0A0U3VA53_9BURK</name>
<dbReference type="PROSITE" id="PS50931">
    <property type="entry name" value="HTH_LYSR"/>
    <property type="match status" value="1"/>
</dbReference>
<comment type="similarity">
    <text evidence="1">Belongs to the LysR transcriptional regulatory family.</text>
</comment>
<keyword evidence="2" id="KW-0805">Transcription regulation</keyword>
<evidence type="ECO:0000256" key="3">
    <source>
        <dbReference type="ARBA" id="ARBA00023125"/>
    </source>
</evidence>
<dbReference type="STRING" id="445709.ABW99_01220"/>
<keyword evidence="4" id="KW-0804">Transcription</keyword>
<dbReference type="Proteomes" id="UP000036700">
    <property type="component" value="Chromosome"/>
</dbReference>
<keyword evidence="3" id="KW-0238">DNA-binding</keyword>
<dbReference type="InterPro" id="IPR005119">
    <property type="entry name" value="LysR_subst-bd"/>
</dbReference>
<protein>
    <recommendedName>
        <fullName evidence="5">HTH lysR-type domain-containing protein</fullName>
    </recommendedName>
</protein>
<dbReference type="RefSeq" id="WP_052892549.1">
    <property type="nucleotide sequence ID" value="NZ_CP011568.3"/>
</dbReference>
<dbReference type="PANTHER" id="PTHR30579">
    <property type="entry name" value="TRANSCRIPTIONAL REGULATOR"/>
    <property type="match status" value="1"/>
</dbReference>
<dbReference type="InterPro" id="IPR050176">
    <property type="entry name" value="LTTR"/>
</dbReference>
<evidence type="ECO:0000259" key="5">
    <source>
        <dbReference type="PROSITE" id="PS50931"/>
    </source>
</evidence>
<evidence type="ECO:0000313" key="7">
    <source>
        <dbReference type="Proteomes" id="UP000036700"/>
    </source>
</evidence>
<gene>
    <name evidence="6" type="ORF">ABW99_01220</name>
</gene>
<dbReference type="PRINTS" id="PR00039">
    <property type="entry name" value="HTHLYSR"/>
</dbReference>
<dbReference type="Gene3D" id="3.40.190.10">
    <property type="entry name" value="Periplasmic binding protein-like II"/>
    <property type="match status" value="2"/>
</dbReference>
<dbReference type="AlphaFoldDB" id="A0A0U3VA53"/>
<dbReference type="EMBL" id="CP011568">
    <property type="protein sequence ID" value="ALX34848.1"/>
    <property type="molecule type" value="Genomic_DNA"/>
</dbReference>
<dbReference type="GO" id="GO:0003700">
    <property type="term" value="F:DNA-binding transcription factor activity"/>
    <property type="evidence" value="ECO:0007669"/>
    <property type="project" value="InterPro"/>
</dbReference>
<feature type="domain" description="HTH lysR-type" evidence="5">
    <location>
        <begin position="4"/>
        <end position="62"/>
    </location>
</feature>
<dbReference type="SUPFAM" id="SSF53850">
    <property type="entry name" value="Periplasmic binding protein-like II"/>
    <property type="match status" value="1"/>
</dbReference>
<evidence type="ECO:0000256" key="4">
    <source>
        <dbReference type="ARBA" id="ARBA00023163"/>
    </source>
</evidence>
<evidence type="ECO:0000256" key="2">
    <source>
        <dbReference type="ARBA" id="ARBA00023015"/>
    </source>
</evidence>
<evidence type="ECO:0000313" key="6">
    <source>
        <dbReference type="EMBL" id="ALX34848.1"/>
    </source>
</evidence>
<dbReference type="InterPro" id="IPR000847">
    <property type="entry name" value="LysR_HTH_N"/>
</dbReference>
<dbReference type="SUPFAM" id="SSF46785">
    <property type="entry name" value="Winged helix' DNA-binding domain"/>
    <property type="match status" value="1"/>
</dbReference>
<dbReference type="InterPro" id="IPR036390">
    <property type="entry name" value="WH_DNA-bd_sf"/>
</dbReference>